<evidence type="ECO:0000256" key="6">
    <source>
        <dbReference type="ARBA" id="ARBA00022679"/>
    </source>
</evidence>
<dbReference type="OrthoDB" id="9762826at2"/>
<dbReference type="FunFam" id="1.10.287.130:FF:000001">
    <property type="entry name" value="Two-component sensor histidine kinase"/>
    <property type="match status" value="1"/>
</dbReference>
<evidence type="ECO:0000256" key="10">
    <source>
        <dbReference type="ARBA" id="ARBA00022840"/>
    </source>
</evidence>
<dbReference type="InterPro" id="IPR050398">
    <property type="entry name" value="HssS/ArlS-like"/>
</dbReference>
<dbReference type="STRING" id="1121322.SAMN02745136_02643"/>
<feature type="domain" description="Histidine kinase" evidence="15">
    <location>
        <begin position="283"/>
        <end position="501"/>
    </location>
</feature>
<dbReference type="Proteomes" id="UP000184386">
    <property type="component" value="Unassembled WGS sequence"/>
</dbReference>
<dbReference type="InterPro" id="IPR003660">
    <property type="entry name" value="HAMP_dom"/>
</dbReference>
<evidence type="ECO:0000256" key="7">
    <source>
        <dbReference type="ARBA" id="ARBA00022692"/>
    </source>
</evidence>
<keyword evidence="4" id="KW-1003">Cell membrane</keyword>
<dbReference type="RefSeq" id="WP_073276630.1">
    <property type="nucleotide sequence ID" value="NZ_FRAC01000012.1"/>
</dbReference>
<dbReference type="CDD" id="cd00082">
    <property type="entry name" value="HisKA"/>
    <property type="match status" value="1"/>
</dbReference>
<dbReference type="PANTHER" id="PTHR45528">
    <property type="entry name" value="SENSOR HISTIDINE KINASE CPXA"/>
    <property type="match status" value="1"/>
</dbReference>
<evidence type="ECO:0000256" key="2">
    <source>
        <dbReference type="ARBA" id="ARBA00004651"/>
    </source>
</evidence>
<dbReference type="SMART" id="SM00304">
    <property type="entry name" value="HAMP"/>
    <property type="match status" value="1"/>
</dbReference>
<dbReference type="InterPro" id="IPR036890">
    <property type="entry name" value="HATPase_C_sf"/>
</dbReference>
<dbReference type="InterPro" id="IPR003594">
    <property type="entry name" value="HATPase_dom"/>
</dbReference>
<dbReference type="GO" id="GO:0005886">
    <property type="term" value="C:plasma membrane"/>
    <property type="evidence" value="ECO:0007669"/>
    <property type="project" value="UniProtKB-SubCell"/>
</dbReference>
<evidence type="ECO:0000313" key="18">
    <source>
        <dbReference type="Proteomes" id="UP000184386"/>
    </source>
</evidence>
<feature type="transmembrane region" description="Helical" evidence="14">
    <location>
        <begin position="188"/>
        <end position="208"/>
    </location>
</feature>
<evidence type="ECO:0000256" key="12">
    <source>
        <dbReference type="ARBA" id="ARBA00023012"/>
    </source>
</evidence>
<keyword evidence="13 14" id="KW-0472">Membrane</keyword>
<dbReference type="PANTHER" id="PTHR45528:SF1">
    <property type="entry name" value="SENSOR HISTIDINE KINASE CPXA"/>
    <property type="match status" value="1"/>
</dbReference>
<keyword evidence="5" id="KW-0597">Phosphoprotein</keyword>
<evidence type="ECO:0000256" key="1">
    <source>
        <dbReference type="ARBA" id="ARBA00000085"/>
    </source>
</evidence>
<organism evidence="17 18">
    <name type="scientific">Anaerocolumna jejuensis DSM 15929</name>
    <dbReference type="NCBI Taxonomy" id="1121322"/>
    <lineage>
        <taxon>Bacteria</taxon>
        <taxon>Bacillati</taxon>
        <taxon>Bacillota</taxon>
        <taxon>Clostridia</taxon>
        <taxon>Lachnospirales</taxon>
        <taxon>Lachnospiraceae</taxon>
        <taxon>Anaerocolumna</taxon>
    </lineage>
</organism>
<dbReference type="GO" id="GO:0005524">
    <property type="term" value="F:ATP binding"/>
    <property type="evidence" value="ECO:0007669"/>
    <property type="project" value="UniProtKB-KW"/>
</dbReference>
<dbReference type="SMART" id="SM00388">
    <property type="entry name" value="HisKA"/>
    <property type="match status" value="1"/>
</dbReference>
<comment type="catalytic activity">
    <reaction evidence="1">
        <text>ATP + protein L-histidine = ADP + protein N-phospho-L-histidine.</text>
        <dbReference type="EC" id="2.7.13.3"/>
    </reaction>
</comment>
<evidence type="ECO:0000256" key="3">
    <source>
        <dbReference type="ARBA" id="ARBA00012438"/>
    </source>
</evidence>
<protein>
    <recommendedName>
        <fullName evidence="3">histidine kinase</fullName>
        <ecNumber evidence="3">2.7.13.3</ecNumber>
    </recommendedName>
</protein>
<dbReference type="Gene3D" id="3.30.565.10">
    <property type="entry name" value="Histidine kinase-like ATPase, C-terminal domain"/>
    <property type="match status" value="1"/>
</dbReference>
<dbReference type="PROSITE" id="PS50109">
    <property type="entry name" value="HIS_KIN"/>
    <property type="match status" value="1"/>
</dbReference>
<dbReference type="SUPFAM" id="SSF158472">
    <property type="entry name" value="HAMP domain-like"/>
    <property type="match status" value="1"/>
</dbReference>
<keyword evidence="11 14" id="KW-1133">Transmembrane helix</keyword>
<dbReference type="InterPro" id="IPR036097">
    <property type="entry name" value="HisK_dim/P_sf"/>
</dbReference>
<keyword evidence="9 17" id="KW-0418">Kinase</keyword>
<evidence type="ECO:0000256" key="14">
    <source>
        <dbReference type="SAM" id="Phobius"/>
    </source>
</evidence>
<dbReference type="SUPFAM" id="SSF47384">
    <property type="entry name" value="Homodimeric domain of signal transducing histidine kinase"/>
    <property type="match status" value="1"/>
</dbReference>
<dbReference type="PROSITE" id="PS50885">
    <property type="entry name" value="HAMP"/>
    <property type="match status" value="1"/>
</dbReference>
<evidence type="ECO:0000259" key="16">
    <source>
        <dbReference type="PROSITE" id="PS50885"/>
    </source>
</evidence>
<evidence type="ECO:0000256" key="11">
    <source>
        <dbReference type="ARBA" id="ARBA00022989"/>
    </source>
</evidence>
<evidence type="ECO:0000256" key="8">
    <source>
        <dbReference type="ARBA" id="ARBA00022741"/>
    </source>
</evidence>
<dbReference type="SUPFAM" id="SSF55874">
    <property type="entry name" value="ATPase domain of HSP90 chaperone/DNA topoisomerase II/histidine kinase"/>
    <property type="match status" value="1"/>
</dbReference>
<dbReference type="EMBL" id="FRAC01000012">
    <property type="protein sequence ID" value="SHK49588.1"/>
    <property type="molecule type" value="Genomic_DNA"/>
</dbReference>
<evidence type="ECO:0000256" key="9">
    <source>
        <dbReference type="ARBA" id="ARBA00022777"/>
    </source>
</evidence>
<dbReference type="Pfam" id="PF00512">
    <property type="entry name" value="HisKA"/>
    <property type="match status" value="1"/>
</dbReference>
<dbReference type="AlphaFoldDB" id="A0A1M6SYH1"/>
<evidence type="ECO:0000259" key="15">
    <source>
        <dbReference type="PROSITE" id="PS50109"/>
    </source>
</evidence>
<evidence type="ECO:0000313" key="17">
    <source>
        <dbReference type="EMBL" id="SHK49588.1"/>
    </source>
</evidence>
<proteinExistence type="predicted"/>
<dbReference type="Gene3D" id="1.10.287.130">
    <property type="match status" value="1"/>
</dbReference>
<evidence type="ECO:0000256" key="5">
    <source>
        <dbReference type="ARBA" id="ARBA00022553"/>
    </source>
</evidence>
<evidence type="ECO:0000256" key="4">
    <source>
        <dbReference type="ARBA" id="ARBA00022475"/>
    </source>
</evidence>
<dbReference type="GO" id="GO:0000155">
    <property type="term" value="F:phosphorelay sensor kinase activity"/>
    <property type="evidence" value="ECO:0007669"/>
    <property type="project" value="InterPro"/>
</dbReference>
<keyword evidence="12" id="KW-0902">Two-component regulatory system</keyword>
<keyword evidence="7 14" id="KW-0812">Transmembrane</keyword>
<dbReference type="EC" id="2.7.13.3" evidence="3"/>
<keyword evidence="10" id="KW-0067">ATP-binding</keyword>
<dbReference type="InterPro" id="IPR003661">
    <property type="entry name" value="HisK_dim/P_dom"/>
</dbReference>
<reference evidence="17 18" key="1">
    <citation type="submission" date="2016-11" db="EMBL/GenBank/DDBJ databases">
        <authorList>
            <person name="Jaros S."/>
            <person name="Januszkiewicz K."/>
            <person name="Wedrychowicz H."/>
        </authorList>
    </citation>
    <scope>NUCLEOTIDE SEQUENCE [LARGE SCALE GENOMIC DNA]</scope>
    <source>
        <strain evidence="17 18">DSM 15929</strain>
    </source>
</reference>
<feature type="domain" description="HAMP" evidence="16">
    <location>
        <begin position="209"/>
        <end position="261"/>
    </location>
</feature>
<evidence type="ECO:0000256" key="13">
    <source>
        <dbReference type="ARBA" id="ARBA00023136"/>
    </source>
</evidence>
<dbReference type="Pfam" id="PF00672">
    <property type="entry name" value="HAMP"/>
    <property type="match status" value="1"/>
</dbReference>
<sequence length="503" mass="57765">MGVNFRRSIRMKLFTYMLSTILIFAALLLGFNTFFAEKYYIHHKKNTLMTISKELEAYIEDYGQESGIKKGREFFKETSLVNKINSLEKKLGGTIVIGNGRGEVYYPAENMHGGMIAGPVHYDMRIPPHGKFEEWKRQDENSFFMITKDPGYDINTLRYQIQREDGLILLIWVPMAEISENASLSNRFTFFIGLFTVFLTALLTLLISGKFTKPIKEMNDITGRMSRLDFSKTLQIHTKDELGELSQSINELSSALGEAIGKLSQDIDRERHMEKLRREFVANVSHELKTPVFLIQGYAEGLRANIADNAERRDFYCDVIMEETDKMDALIKELLDLSRLEQEGFAVEKESFDFSEDLKEQLDKYQKVLKEKGLCLKTDIQDGVVIEADRQRSGQVITNFVMNAINYADEKKQLKVSLMQDTCKEKAVLSVYNSSPPIPEEEFPRLWQSFYKLNQARTREDTGTGLGLSIVRAIQESQGFSYGVYNREGGVVFWCDFELGTKN</sequence>
<dbReference type="SMART" id="SM00387">
    <property type="entry name" value="HATPase_c"/>
    <property type="match status" value="1"/>
</dbReference>
<keyword evidence="18" id="KW-1185">Reference proteome</keyword>
<accession>A0A1M6SYH1</accession>
<comment type="subcellular location">
    <subcellularLocation>
        <location evidence="2">Cell membrane</location>
        <topology evidence="2">Multi-pass membrane protein</topology>
    </subcellularLocation>
</comment>
<dbReference type="Gene3D" id="6.10.340.10">
    <property type="match status" value="1"/>
</dbReference>
<name>A0A1M6SYH1_9FIRM</name>
<dbReference type="CDD" id="cd06225">
    <property type="entry name" value="HAMP"/>
    <property type="match status" value="1"/>
</dbReference>
<dbReference type="Pfam" id="PF02518">
    <property type="entry name" value="HATPase_c"/>
    <property type="match status" value="1"/>
</dbReference>
<dbReference type="InterPro" id="IPR005467">
    <property type="entry name" value="His_kinase_dom"/>
</dbReference>
<gene>
    <name evidence="17" type="ORF">SAMN02745136_02643</name>
</gene>
<keyword evidence="6" id="KW-0808">Transferase</keyword>
<keyword evidence="8" id="KW-0547">Nucleotide-binding</keyword>